<dbReference type="PANTHER" id="PTHR43553">
    <property type="entry name" value="HEAVY METAL TRANSPORTER"/>
    <property type="match status" value="1"/>
</dbReference>
<dbReference type="PANTHER" id="PTHR43553:SF23">
    <property type="entry name" value="ABC TRANSPORTER ATP-BINDING COMPONENT"/>
    <property type="match status" value="1"/>
</dbReference>
<evidence type="ECO:0000256" key="3">
    <source>
        <dbReference type="ARBA" id="ARBA00022448"/>
    </source>
</evidence>
<dbReference type="GO" id="GO:0016887">
    <property type="term" value="F:ATP hydrolysis activity"/>
    <property type="evidence" value="ECO:0007669"/>
    <property type="project" value="InterPro"/>
</dbReference>
<dbReference type="InterPro" id="IPR003439">
    <property type="entry name" value="ABC_transporter-like_ATP-bd"/>
</dbReference>
<evidence type="ECO:0000256" key="6">
    <source>
        <dbReference type="ARBA" id="ARBA00022741"/>
    </source>
</evidence>
<dbReference type="InterPro" id="IPR027417">
    <property type="entry name" value="P-loop_NTPase"/>
</dbReference>
<dbReference type="RefSeq" id="WP_095404435.1">
    <property type="nucleotide sequence ID" value="NZ_NOJZ02000012.1"/>
</dbReference>
<dbReference type="PROSITE" id="PS50893">
    <property type="entry name" value="ABC_TRANSPORTER_2"/>
    <property type="match status" value="2"/>
</dbReference>
<keyword evidence="7 12" id="KW-0067">ATP-binding</keyword>
<evidence type="ECO:0000256" key="10">
    <source>
        <dbReference type="ARBA" id="ARBA00025157"/>
    </source>
</evidence>
<organism evidence="12 13">
    <name type="scientific">Romboutsia maritimum</name>
    <dbReference type="NCBI Taxonomy" id="2020948"/>
    <lineage>
        <taxon>Bacteria</taxon>
        <taxon>Bacillati</taxon>
        <taxon>Bacillota</taxon>
        <taxon>Clostridia</taxon>
        <taxon>Peptostreptococcales</taxon>
        <taxon>Peptostreptococcaceae</taxon>
        <taxon>Romboutsia</taxon>
    </lineage>
</organism>
<name>A0A371ISK1_9FIRM</name>
<protein>
    <submittedName>
        <fullName evidence="12">ATP-binding cassette domain-containing protein</fullName>
    </submittedName>
</protein>
<comment type="function">
    <text evidence="10">Probably part of an ABC transporter complex. Responsible for energy coupling to the transport system.</text>
</comment>
<proteinExistence type="inferred from homology"/>
<keyword evidence="13" id="KW-1185">Reference proteome</keyword>
<evidence type="ECO:0000313" key="13">
    <source>
        <dbReference type="Proteomes" id="UP000243494"/>
    </source>
</evidence>
<dbReference type="CDD" id="cd03225">
    <property type="entry name" value="ABC_cobalt_CbiO_domain1"/>
    <property type="match status" value="1"/>
</dbReference>
<keyword evidence="9" id="KW-0472">Membrane</keyword>
<dbReference type="SUPFAM" id="SSF52540">
    <property type="entry name" value="P-loop containing nucleoside triphosphate hydrolases"/>
    <property type="match status" value="2"/>
</dbReference>
<dbReference type="OrthoDB" id="501320at2"/>
<evidence type="ECO:0000256" key="2">
    <source>
        <dbReference type="ARBA" id="ARBA00005417"/>
    </source>
</evidence>
<dbReference type="Gene3D" id="3.40.50.300">
    <property type="entry name" value="P-loop containing nucleotide triphosphate hydrolases"/>
    <property type="match status" value="2"/>
</dbReference>
<accession>A0A371ISK1</accession>
<evidence type="ECO:0000313" key="12">
    <source>
        <dbReference type="EMBL" id="RDY23466.1"/>
    </source>
</evidence>
<dbReference type="GO" id="GO:0043190">
    <property type="term" value="C:ATP-binding cassette (ABC) transporter complex"/>
    <property type="evidence" value="ECO:0007669"/>
    <property type="project" value="TreeGrafter"/>
</dbReference>
<keyword evidence="4" id="KW-1003">Cell membrane</keyword>
<dbReference type="InterPro" id="IPR015856">
    <property type="entry name" value="ABC_transpr_CbiO/EcfA_su"/>
</dbReference>
<evidence type="ECO:0000256" key="4">
    <source>
        <dbReference type="ARBA" id="ARBA00022475"/>
    </source>
</evidence>
<comment type="caution">
    <text evidence="12">The sequence shown here is derived from an EMBL/GenBank/DDBJ whole genome shotgun (WGS) entry which is preliminary data.</text>
</comment>
<evidence type="ECO:0000256" key="1">
    <source>
        <dbReference type="ARBA" id="ARBA00004202"/>
    </source>
</evidence>
<dbReference type="InterPro" id="IPR050095">
    <property type="entry name" value="ECF_ABC_transporter_ATP-bd"/>
</dbReference>
<evidence type="ECO:0000256" key="8">
    <source>
        <dbReference type="ARBA" id="ARBA00022967"/>
    </source>
</evidence>
<keyword evidence="6" id="KW-0547">Nucleotide-binding</keyword>
<feature type="domain" description="ABC transporter" evidence="11">
    <location>
        <begin position="265"/>
        <end position="485"/>
    </location>
</feature>
<dbReference type="Pfam" id="PF00005">
    <property type="entry name" value="ABC_tran"/>
    <property type="match status" value="2"/>
</dbReference>
<dbReference type="PROSITE" id="PS00211">
    <property type="entry name" value="ABC_TRANSPORTER_1"/>
    <property type="match status" value="1"/>
</dbReference>
<sequence length="490" mass="55500">MISLKNVTYFYQNHKNPAIKNINIDIKKGELVVLTGNSGCGKTTVTRVVNGLAQKFYEGKLSGQVIVNNFDIGKKKLWELGKDIGSVFQDPKSQFFATLVEDEVAFGCENYGVDENEIYDRVYKALEMVNGLNLSGKELFNLSSGEKQKIAIASISALNPDIYVFDEPSANLDMYSVEQLKQMIEYLKGLGKTILISEHRLYYLKDLADRYIYMKDGEIKYIWGKEEVDNITTKRWESLGLRHLDLKNIDDLKLNNNNIKSKVFLEIKNLDFNYKKDRIFSKLNLAFKSGEITCITGENGAGKTTLAKILCGLLKENGGSLEYNNKPLKNKDRRKISYFVSQNTDCQLFSESVTEELLLSNEVIDAKDVLKNYGLEKLIKCNPSTLSGGERQRLTLAVADVINRDILIFDEPTSGVDKNNMNLISKRFKELASKGKIIIVITHDYEFIKESCEKVVLINSKEKIEKINVCKDSKRLLVAMTRNMGVSVNV</sequence>
<dbReference type="AlphaFoldDB" id="A0A371ISK1"/>
<dbReference type="InterPro" id="IPR017871">
    <property type="entry name" value="ABC_transporter-like_CS"/>
</dbReference>
<dbReference type="GO" id="GO:0042626">
    <property type="term" value="F:ATPase-coupled transmembrane transporter activity"/>
    <property type="evidence" value="ECO:0007669"/>
    <property type="project" value="TreeGrafter"/>
</dbReference>
<comment type="similarity">
    <text evidence="2">Belongs to the ABC transporter superfamily.</text>
</comment>
<keyword evidence="8" id="KW-1278">Translocase</keyword>
<evidence type="ECO:0000256" key="5">
    <source>
        <dbReference type="ARBA" id="ARBA00022737"/>
    </source>
</evidence>
<keyword evidence="3" id="KW-0813">Transport</keyword>
<dbReference type="GO" id="GO:0005524">
    <property type="term" value="F:ATP binding"/>
    <property type="evidence" value="ECO:0007669"/>
    <property type="project" value="UniProtKB-KW"/>
</dbReference>
<comment type="subcellular location">
    <subcellularLocation>
        <location evidence="1">Cell membrane</location>
        <topology evidence="1">Peripheral membrane protein</topology>
    </subcellularLocation>
</comment>
<dbReference type="InterPro" id="IPR003593">
    <property type="entry name" value="AAA+_ATPase"/>
</dbReference>
<feature type="domain" description="ABC transporter" evidence="11">
    <location>
        <begin position="2"/>
        <end position="241"/>
    </location>
</feature>
<keyword evidence="5" id="KW-0677">Repeat</keyword>
<evidence type="ECO:0000256" key="9">
    <source>
        <dbReference type="ARBA" id="ARBA00023136"/>
    </source>
</evidence>
<reference evidence="12 13" key="1">
    <citation type="journal article" date="2017" name="Genome Announc.">
        <title>Draft Genome Sequence of Romboutsia maritimum sp. nov. Strain CCRI-22766(T), Isolated from Coastal Estuarine Mud.</title>
        <authorList>
            <person name="Maheux A.F."/>
            <person name="Boudreau D.K."/>
            <person name="Berube E."/>
            <person name="Boissinot M."/>
            <person name="Raymond F."/>
            <person name="Brodeur S."/>
            <person name="Corbeil J."/>
            <person name="Brightwell G."/>
            <person name="Broda D."/>
            <person name="Omar R.F."/>
            <person name="Bergeron M.G."/>
        </authorList>
    </citation>
    <scope>NUCLEOTIDE SEQUENCE [LARGE SCALE GENOMIC DNA]</scope>
    <source>
        <strain evidence="12 13">CCRI-22766</strain>
    </source>
</reference>
<dbReference type="EMBL" id="NOJZ02000012">
    <property type="protein sequence ID" value="RDY23466.1"/>
    <property type="molecule type" value="Genomic_DNA"/>
</dbReference>
<evidence type="ECO:0000256" key="7">
    <source>
        <dbReference type="ARBA" id="ARBA00022840"/>
    </source>
</evidence>
<dbReference type="Proteomes" id="UP000243494">
    <property type="component" value="Unassembled WGS sequence"/>
</dbReference>
<gene>
    <name evidence="12" type="ORF">CHF27_008250</name>
</gene>
<dbReference type="SMART" id="SM00382">
    <property type="entry name" value="AAA"/>
    <property type="match status" value="2"/>
</dbReference>
<evidence type="ECO:0000259" key="11">
    <source>
        <dbReference type="PROSITE" id="PS50893"/>
    </source>
</evidence>